<evidence type="ECO:0000256" key="1">
    <source>
        <dbReference type="ARBA" id="ARBA00001946"/>
    </source>
</evidence>
<keyword evidence="5" id="KW-0255">Endonuclease</keyword>
<dbReference type="NCBIfam" id="TIGR01573">
    <property type="entry name" value="cas2"/>
    <property type="match status" value="1"/>
</dbReference>
<dbReference type="PATRIC" id="fig|1335616.4.peg.1371"/>
<dbReference type="Proteomes" id="UP000032279">
    <property type="component" value="Unassembled WGS sequence"/>
</dbReference>
<dbReference type="InterPro" id="IPR021127">
    <property type="entry name" value="CRISPR_associated_Cas2"/>
</dbReference>
<evidence type="ECO:0000256" key="8">
    <source>
        <dbReference type="ARBA" id="ARBA00023118"/>
    </source>
</evidence>
<evidence type="ECO:0000313" key="10">
    <source>
        <dbReference type="Proteomes" id="UP000032279"/>
    </source>
</evidence>
<keyword evidence="6" id="KW-0378">Hydrolase</keyword>
<evidence type="ECO:0000256" key="7">
    <source>
        <dbReference type="ARBA" id="ARBA00022842"/>
    </source>
</evidence>
<dbReference type="Pfam" id="PF09827">
    <property type="entry name" value="CRISPR_Cas2"/>
    <property type="match status" value="1"/>
</dbReference>
<sequence>MMIQYSIYVRVCVSKQAAGFMEKRITEFAPNEGIIQTMTITEKQYNDMHFLAGEFKKEVKNLSNRTVIL</sequence>
<evidence type="ECO:0000256" key="3">
    <source>
        <dbReference type="ARBA" id="ARBA00022722"/>
    </source>
</evidence>
<organism evidence="9 10">
    <name type="scientific">Paucilactobacillus wasatchensis</name>
    <dbReference type="NCBI Taxonomy" id="1335616"/>
    <lineage>
        <taxon>Bacteria</taxon>
        <taxon>Bacillati</taxon>
        <taxon>Bacillota</taxon>
        <taxon>Bacilli</taxon>
        <taxon>Lactobacillales</taxon>
        <taxon>Lactobacillaceae</taxon>
        <taxon>Paucilactobacillus</taxon>
    </lineage>
</organism>
<comment type="caution">
    <text evidence="9">The sequence shown here is derived from an EMBL/GenBank/DDBJ whole genome shotgun (WGS) entry which is preliminary data.</text>
</comment>
<dbReference type="GO" id="GO:0004521">
    <property type="term" value="F:RNA endonuclease activity"/>
    <property type="evidence" value="ECO:0007669"/>
    <property type="project" value="InterPro"/>
</dbReference>
<dbReference type="GO" id="GO:0016787">
    <property type="term" value="F:hydrolase activity"/>
    <property type="evidence" value="ECO:0007669"/>
    <property type="project" value="UniProtKB-KW"/>
</dbReference>
<accession>A0A0D1A8C6</accession>
<reference evidence="9 10" key="1">
    <citation type="submission" date="2013-08" db="EMBL/GenBank/DDBJ databases">
        <title>Lactobacillus wasatchii sp. WDC04, a late gas producing bacteria isolated from aged chedder cheese.</title>
        <authorList>
            <person name="Oberg C.J."/>
            <person name="Culumber M."/>
            <person name="McMahon D.J."/>
            <person name="Broadbent J.R."/>
            <person name="Oberg T.S."/>
            <person name="Ortaki F."/>
        </authorList>
    </citation>
    <scope>NUCLEOTIDE SEQUENCE [LARGE SCALE GENOMIC DNA]</scope>
    <source>
        <strain evidence="9 10">WDC04</strain>
    </source>
</reference>
<keyword evidence="4" id="KW-0479">Metal-binding</keyword>
<evidence type="ECO:0000313" key="9">
    <source>
        <dbReference type="EMBL" id="KIS03031.1"/>
    </source>
</evidence>
<dbReference type="GO" id="GO:0043571">
    <property type="term" value="P:maintenance of CRISPR repeat elements"/>
    <property type="evidence" value="ECO:0007669"/>
    <property type="project" value="InterPro"/>
</dbReference>
<name>A0A0D1A8C6_9LACO</name>
<dbReference type="GO" id="GO:0046872">
    <property type="term" value="F:metal ion binding"/>
    <property type="evidence" value="ECO:0007669"/>
    <property type="project" value="UniProtKB-KW"/>
</dbReference>
<evidence type="ECO:0000256" key="6">
    <source>
        <dbReference type="ARBA" id="ARBA00022801"/>
    </source>
</evidence>
<comment type="cofactor">
    <cofactor evidence="1">
        <name>Mg(2+)</name>
        <dbReference type="ChEBI" id="CHEBI:18420"/>
    </cofactor>
</comment>
<protein>
    <submittedName>
        <fullName evidence="9">CRISPR-associated protein Cas2</fullName>
    </submittedName>
</protein>
<dbReference type="InterPro" id="IPR019199">
    <property type="entry name" value="Virulence_VapD/CRISPR_Cas2"/>
</dbReference>
<keyword evidence="10" id="KW-1185">Reference proteome</keyword>
<keyword evidence="3" id="KW-0540">Nuclease</keyword>
<dbReference type="GO" id="GO:0051607">
    <property type="term" value="P:defense response to virus"/>
    <property type="evidence" value="ECO:0007669"/>
    <property type="project" value="UniProtKB-KW"/>
</dbReference>
<gene>
    <name evidence="9" type="primary">cas2B</name>
    <name evidence="9" type="ORF">WDC_1368</name>
</gene>
<dbReference type="EMBL" id="AWTT01000034">
    <property type="protein sequence ID" value="KIS03031.1"/>
    <property type="molecule type" value="Genomic_DNA"/>
</dbReference>
<dbReference type="STRING" id="1335616.WDC_1368"/>
<dbReference type="SUPFAM" id="SSF143430">
    <property type="entry name" value="TTP0101/SSO1404-like"/>
    <property type="match status" value="1"/>
</dbReference>
<dbReference type="AlphaFoldDB" id="A0A0D1A8C6"/>
<evidence type="ECO:0000256" key="4">
    <source>
        <dbReference type="ARBA" id="ARBA00022723"/>
    </source>
</evidence>
<comment type="similarity">
    <text evidence="2">Belongs to the CRISPR-associated endoribonuclease Cas2 protein family.</text>
</comment>
<evidence type="ECO:0000256" key="5">
    <source>
        <dbReference type="ARBA" id="ARBA00022759"/>
    </source>
</evidence>
<evidence type="ECO:0000256" key="2">
    <source>
        <dbReference type="ARBA" id="ARBA00009959"/>
    </source>
</evidence>
<keyword evidence="7" id="KW-0460">Magnesium</keyword>
<keyword evidence="8" id="KW-0051">Antiviral defense</keyword>
<proteinExistence type="inferred from homology"/>